<keyword evidence="3" id="KW-1185">Reference proteome</keyword>
<dbReference type="PANTHER" id="PTHR10606">
    <property type="entry name" value="6-PHOSPHOFRUCTO-2-KINASE/FRUCTOSE-2,6-BISPHOSPHATASE"/>
    <property type="match status" value="1"/>
</dbReference>
<reference evidence="4" key="1">
    <citation type="submission" date="2025-08" db="UniProtKB">
        <authorList>
            <consortium name="RefSeq"/>
        </authorList>
    </citation>
    <scope>IDENTIFICATION</scope>
</reference>
<dbReference type="Gene3D" id="3.40.50.1240">
    <property type="entry name" value="Phosphoglycerate mutase-like"/>
    <property type="match status" value="1"/>
</dbReference>
<evidence type="ECO:0000313" key="4">
    <source>
        <dbReference type="RefSeq" id="XP_003739562.2"/>
    </source>
</evidence>
<feature type="binding site" evidence="2">
    <location>
        <position position="158"/>
    </location>
    <ligand>
        <name>substrate</name>
    </ligand>
</feature>
<dbReference type="AlphaFoldDB" id="A0AAJ6QPN5"/>
<sequence>MIVEHFITPPQCGILAVEQFLRLLLGFRCPAPVLYTVSEPVSILESSRAADQNRLDTHRLLLIFTLREAQSSIEGIQKVIQSALYAGITIVCSQSYIHTMSKPIFLTRHGESELNLRGRIGGDADLSARGWEYSRALAGFMKDQNIPKLRVWTSELKRTIQTAGGIDASQKRFKALNEIYAGICEEMTYEEIEEKFPVEFAARDQDKFHYRYPQGESYEDLVARLEPVVTELKRHGDVLVVAHQAVLRCVLGYFLQKNDAELPYLRVPLHAILKLTPLAGGCELQVFQLPIEAVGTHRG</sequence>
<dbReference type="SMART" id="SM00855">
    <property type="entry name" value="PGAM"/>
    <property type="match status" value="1"/>
</dbReference>
<dbReference type="InterPro" id="IPR029033">
    <property type="entry name" value="His_PPase_superfam"/>
</dbReference>
<dbReference type="FunFam" id="3.40.50.1240:FF:000001">
    <property type="entry name" value="6-phosphofructo-2-kinase/fructose-2, 6-bisphosphatase 3 isoform 2"/>
    <property type="match status" value="1"/>
</dbReference>
<feature type="binding site" evidence="2">
    <location>
        <begin position="108"/>
        <end position="115"/>
    </location>
    <ligand>
        <name>substrate</name>
    </ligand>
</feature>
<organism evidence="3 4">
    <name type="scientific">Galendromus occidentalis</name>
    <name type="common">western predatory mite</name>
    <dbReference type="NCBI Taxonomy" id="34638"/>
    <lineage>
        <taxon>Eukaryota</taxon>
        <taxon>Metazoa</taxon>
        <taxon>Ecdysozoa</taxon>
        <taxon>Arthropoda</taxon>
        <taxon>Chelicerata</taxon>
        <taxon>Arachnida</taxon>
        <taxon>Acari</taxon>
        <taxon>Parasitiformes</taxon>
        <taxon>Mesostigmata</taxon>
        <taxon>Gamasina</taxon>
        <taxon>Phytoseioidea</taxon>
        <taxon>Phytoseiidae</taxon>
        <taxon>Typhlodrominae</taxon>
        <taxon>Galendromus</taxon>
    </lineage>
</organism>
<name>A0AAJ6QPN5_9ACAR</name>
<proteinExistence type="inferred from homology"/>
<evidence type="ECO:0000256" key="2">
    <source>
        <dbReference type="PIRSR" id="PIRSR613078-2"/>
    </source>
</evidence>
<dbReference type="SUPFAM" id="SSF53254">
    <property type="entry name" value="Phosphoglycerate mutase-like"/>
    <property type="match status" value="1"/>
</dbReference>
<dbReference type="GO" id="GO:0004331">
    <property type="term" value="F:fructose-2,6-bisphosphate 2-phosphatase activity"/>
    <property type="evidence" value="ECO:0007669"/>
    <property type="project" value="TreeGrafter"/>
</dbReference>
<dbReference type="InterPro" id="IPR001345">
    <property type="entry name" value="PG/BPGM_mutase_AS"/>
</dbReference>
<dbReference type="GO" id="GO:0005829">
    <property type="term" value="C:cytosol"/>
    <property type="evidence" value="ECO:0007669"/>
    <property type="project" value="TreeGrafter"/>
</dbReference>
<dbReference type="InterPro" id="IPR003094">
    <property type="entry name" value="6Pfruct_kin"/>
</dbReference>
<dbReference type="Proteomes" id="UP000694867">
    <property type="component" value="Unplaced"/>
</dbReference>
<accession>A0AAJ6QPN5</accession>
<dbReference type="PROSITE" id="PS00175">
    <property type="entry name" value="PG_MUTASE"/>
    <property type="match status" value="1"/>
</dbReference>
<dbReference type="CDD" id="cd07067">
    <property type="entry name" value="HP_PGM_like"/>
    <property type="match status" value="1"/>
</dbReference>
<dbReference type="InterPro" id="IPR013078">
    <property type="entry name" value="His_Pase_superF_clade-1"/>
</dbReference>
<dbReference type="KEGG" id="goe:100901054"/>
<dbReference type="PRINTS" id="PR00991">
    <property type="entry name" value="6PFRUCTKNASE"/>
</dbReference>
<dbReference type="GO" id="GO:0003873">
    <property type="term" value="F:6-phosphofructo-2-kinase activity"/>
    <property type="evidence" value="ECO:0007669"/>
    <property type="project" value="TreeGrafter"/>
</dbReference>
<gene>
    <name evidence="4" type="primary">LOC100901054</name>
</gene>
<dbReference type="RefSeq" id="XP_003739562.2">
    <property type="nucleotide sequence ID" value="XM_003739514.2"/>
</dbReference>
<dbReference type="GeneID" id="100901054"/>
<evidence type="ECO:0000256" key="1">
    <source>
        <dbReference type="ARBA" id="ARBA00008408"/>
    </source>
</evidence>
<dbReference type="Pfam" id="PF00300">
    <property type="entry name" value="His_Phos_1"/>
    <property type="match status" value="1"/>
</dbReference>
<dbReference type="PANTHER" id="PTHR10606:SF44">
    <property type="entry name" value="6-PHOSPHOFRUCTO 2-KINASE_FRUCTOSE 2,6-BISPHOSPHATASE LONG FORM"/>
    <property type="match status" value="1"/>
</dbReference>
<dbReference type="GO" id="GO:0006003">
    <property type="term" value="P:fructose 2,6-bisphosphate metabolic process"/>
    <property type="evidence" value="ECO:0007669"/>
    <property type="project" value="InterPro"/>
</dbReference>
<comment type="similarity">
    <text evidence="1">In the C-terminal section; belongs to the phosphoglycerate mutase family.</text>
</comment>
<dbReference type="GO" id="GO:0005524">
    <property type="term" value="F:ATP binding"/>
    <property type="evidence" value="ECO:0007669"/>
    <property type="project" value="InterPro"/>
</dbReference>
<protein>
    <submittedName>
        <fullName evidence="4">6-phosphofructo-2-kinase/fructose-2, 6-bisphosphatase 1-like</fullName>
    </submittedName>
</protein>
<evidence type="ECO:0000313" key="3">
    <source>
        <dbReference type="Proteomes" id="UP000694867"/>
    </source>
</evidence>